<dbReference type="GO" id="GO:0016779">
    <property type="term" value="F:nucleotidyltransferase activity"/>
    <property type="evidence" value="ECO:0007669"/>
    <property type="project" value="UniProtKB-KW"/>
</dbReference>
<evidence type="ECO:0000256" key="2">
    <source>
        <dbReference type="ARBA" id="ARBA00022695"/>
    </source>
</evidence>
<proteinExistence type="predicted"/>
<feature type="domain" description="Cytidyltransferase-like" evidence="3">
    <location>
        <begin position="13"/>
        <end position="120"/>
    </location>
</feature>
<evidence type="ECO:0000259" key="3">
    <source>
        <dbReference type="Pfam" id="PF01467"/>
    </source>
</evidence>
<evidence type="ECO:0000256" key="1">
    <source>
        <dbReference type="ARBA" id="ARBA00022679"/>
    </source>
</evidence>
<organism evidence="4">
    <name type="scientific">marine metagenome</name>
    <dbReference type="NCBI Taxonomy" id="408172"/>
    <lineage>
        <taxon>unclassified sequences</taxon>
        <taxon>metagenomes</taxon>
        <taxon>ecological metagenomes</taxon>
    </lineage>
</organism>
<dbReference type="InterPro" id="IPR050385">
    <property type="entry name" value="Archaeal_FAD_synthase"/>
</dbReference>
<dbReference type="Pfam" id="PF01467">
    <property type="entry name" value="CTP_transf_like"/>
    <property type="match status" value="1"/>
</dbReference>
<accession>A0A383E099</accession>
<protein>
    <recommendedName>
        <fullName evidence="3">Cytidyltransferase-like domain-containing protein</fullName>
    </recommendedName>
</protein>
<gene>
    <name evidence="4" type="ORF">METZ01_LOCUS502724</name>
</gene>
<sequence>MKKKTNKTIVAISGYFDPIHVGHLEYIKMAKKLGNKLIIIVNNDKQAVLKKGKSFMNENDRMEIVAAMQYVDEVFLSIDEDTSVCKSLEAIQPDIFGNGGDQIKGSITEEEICKKNNIKIVDGLGHKIRSSSEIIGIKED</sequence>
<dbReference type="PANTHER" id="PTHR43793">
    <property type="entry name" value="FAD SYNTHASE"/>
    <property type="match status" value="1"/>
</dbReference>
<reference evidence="4" key="1">
    <citation type="submission" date="2018-05" db="EMBL/GenBank/DDBJ databases">
        <authorList>
            <person name="Lanie J.A."/>
            <person name="Ng W.-L."/>
            <person name="Kazmierczak K.M."/>
            <person name="Andrzejewski T.M."/>
            <person name="Davidsen T.M."/>
            <person name="Wayne K.J."/>
            <person name="Tettelin H."/>
            <person name="Glass J.I."/>
            <person name="Rusch D."/>
            <person name="Podicherti R."/>
            <person name="Tsui H.-C.T."/>
            <person name="Winkler M.E."/>
        </authorList>
    </citation>
    <scope>NUCLEOTIDE SEQUENCE</scope>
</reference>
<dbReference type="Gene3D" id="3.40.50.620">
    <property type="entry name" value="HUPs"/>
    <property type="match status" value="1"/>
</dbReference>
<dbReference type="SUPFAM" id="SSF52374">
    <property type="entry name" value="Nucleotidylyl transferase"/>
    <property type="match status" value="1"/>
</dbReference>
<name>A0A383E099_9ZZZZ</name>
<keyword evidence="2" id="KW-0548">Nucleotidyltransferase</keyword>
<keyword evidence="1" id="KW-0808">Transferase</keyword>
<dbReference type="InterPro" id="IPR004821">
    <property type="entry name" value="Cyt_trans-like"/>
</dbReference>
<dbReference type="NCBIfam" id="TIGR00125">
    <property type="entry name" value="cyt_tran_rel"/>
    <property type="match status" value="1"/>
</dbReference>
<dbReference type="PANTHER" id="PTHR43793:SF1">
    <property type="entry name" value="FAD SYNTHASE"/>
    <property type="match status" value="1"/>
</dbReference>
<evidence type="ECO:0000313" key="4">
    <source>
        <dbReference type="EMBL" id="SVE49870.1"/>
    </source>
</evidence>
<dbReference type="EMBL" id="UINC01221506">
    <property type="protein sequence ID" value="SVE49870.1"/>
    <property type="molecule type" value="Genomic_DNA"/>
</dbReference>
<dbReference type="AlphaFoldDB" id="A0A383E099"/>
<dbReference type="InterPro" id="IPR014729">
    <property type="entry name" value="Rossmann-like_a/b/a_fold"/>
</dbReference>